<dbReference type="InterPro" id="IPR053959">
    <property type="entry name" value="YvlB/LiaX_N"/>
</dbReference>
<evidence type="ECO:0000313" key="2">
    <source>
        <dbReference type="EMBL" id="GFP76351.1"/>
    </source>
</evidence>
<comment type="caution">
    <text evidence="2">The sequence shown here is derived from an EMBL/GenBank/DDBJ whole genome shotgun (WGS) entry which is preliminary data.</text>
</comment>
<dbReference type="RefSeq" id="WP_183277786.1">
    <property type="nucleotide sequence ID" value="NZ_BLZR01000001.1"/>
</dbReference>
<evidence type="ECO:0000313" key="3">
    <source>
        <dbReference type="Proteomes" id="UP000580568"/>
    </source>
</evidence>
<protein>
    <recommendedName>
        <fullName evidence="1">YvlB/LiaX N-terminal domain-containing protein</fullName>
    </recommendedName>
</protein>
<dbReference type="Proteomes" id="UP000580568">
    <property type="component" value="Unassembled WGS sequence"/>
</dbReference>
<dbReference type="Pfam" id="PF22746">
    <property type="entry name" value="SHOCT-like_DUF2089-C"/>
    <property type="match status" value="1"/>
</dbReference>
<sequence>MNDEIMKVLKMLEEGKIDAQKAGELIDVLYASRSTVPAIINADKMLKIRVNSQHGDNVNINVPVKFIRTIGGAIKRIPKIEGVEGMEDIDIQAILQAVSDGLDGKIVDVKSEQGDSVEISVE</sequence>
<name>A0A6V8SHT3_9CLOT</name>
<proteinExistence type="predicted"/>
<dbReference type="EMBL" id="BLZR01000001">
    <property type="protein sequence ID" value="GFP76351.1"/>
    <property type="molecule type" value="Genomic_DNA"/>
</dbReference>
<gene>
    <name evidence="2" type="ORF">bsdtw1_02453</name>
</gene>
<organism evidence="2 3">
    <name type="scientific">Clostridium fungisolvens</name>
    <dbReference type="NCBI Taxonomy" id="1604897"/>
    <lineage>
        <taxon>Bacteria</taxon>
        <taxon>Bacillati</taxon>
        <taxon>Bacillota</taxon>
        <taxon>Clostridia</taxon>
        <taxon>Eubacteriales</taxon>
        <taxon>Clostridiaceae</taxon>
        <taxon>Clostridium</taxon>
    </lineage>
</organism>
<evidence type="ECO:0000259" key="1">
    <source>
        <dbReference type="Pfam" id="PF22746"/>
    </source>
</evidence>
<dbReference type="AlphaFoldDB" id="A0A6V8SHT3"/>
<reference evidence="2 3" key="1">
    <citation type="submission" date="2020-07" db="EMBL/GenBank/DDBJ databases">
        <title>A new beta-1,3-glucan-decomposing anaerobic bacterium isolated from anoxic soil subjected to biological soil disinfestation.</title>
        <authorList>
            <person name="Ueki A."/>
            <person name="Tonouchi A."/>
        </authorList>
    </citation>
    <scope>NUCLEOTIDE SEQUENCE [LARGE SCALE GENOMIC DNA]</scope>
    <source>
        <strain evidence="2 3">TW1</strain>
    </source>
</reference>
<feature type="domain" description="YvlB/LiaX N-terminal" evidence="1">
    <location>
        <begin position="3"/>
        <end position="29"/>
    </location>
</feature>
<keyword evidence="3" id="KW-1185">Reference proteome</keyword>
<accession>A0A6V8SHT3</accession>